<proteinExistence type="predicted"/>
<gene>
    <name evidence="2" type="ORF">GCM10017044_00760</name>
</gene>
<evidence type="ECO:0000256" key="1">
    <source>
        <dbReference type="SAM" id="SignalP"/>
    </source>
</evidence>
<reference evidence="2" key="2">
    <citation type="submission" date="2020-09" db="EMBL/GenBank/DDBJ databases">
        <authorList>
            <person name="Sun Q."/>
            <person name="Kim S."/>
        </authorList>
    </citation>
    <scope>NUCLEOTIDE SEQUENCE</scope>
    <source>
        <strain evidence="2">KCTC 42590</strain>
    </source>
</reference>
<organism evidence="2 3">
    <name type="scientific">Kordiimonas sediminis</name>
    <dbReference type="NCBI Taxonomy" id="1735581"/>
    <lineage>
        <taxon>Bacteria</taxon>
        <taxon>Pseudomonadati</taxon>
        <taxon>Pseudomonadota</taxon>
        <taxon>Alphaproteobacteria</taxon>
        <taxon>Kordiimonadales</taxon>
        <taxon>Kordiimonadaceae</taxon>
        <taxon>Kordiimonas</taxon>
    </lineage>
</organism>
<sequence length="174" mass="18819">MQQRKYHTQTAYVKSALIACVGILLGLNGSAATASDSTTNSLSNSMAHAAAEMPTLNAHRAMINYIIHCQGCHLRNGEGSEGGAPSMVGVVANFLNAPGGREFLLRVPGVATTALDDAATAEVMNWLIFEFDKDHIPADFKPFTPDEVGHMRKKPYVEEAEKIRAELIDYLNSN</sequence>
<dbReference type="InterPro" id="IPR036909">
    <property type="entry name" value="Cyt_c-like_dom_sf"/>
</dbReference>
<dbReference type="EMBL" id="BNCI01000001">
    <property type="protein sequence ID" value="GHF10928.1"/>
    <property type="molecule type" value="Genomic_DNA"/>
</dbReference>
<feature type="chain" id="PRO_5038001236" description="Cytochrome c domain-containing protein" evidence="1">
    <location>
        <begin position="35"/>
        <end position="174"/>
    </location>
</feature>
<name>A0A919AKZ4_9PROT</name>
<dbReference type="SUPFAM" id="SSF46626">
    <property type="entry name" value="Cytochrome c"/>
    <property type="match status" value="1"/>
</dbReference>
<keyword evidence="3" id="KW-1185">Reference proteome</keyword>
<dbReference type="GO" id="GO:0009055">
    <property type="term" value="F:electron transfer activity"/>
    <property type="evidence" value="ECO:0007669"/>
    <property type="project" value="InterPro"/>
</dbReference>
<evidence type="ECO:0000313" key="3">
    <source>
        <dbReference type="Proteomes" id="UP000630923"/>
    </source>
</evidence>
<comment type="caution">
    <text evidence="2">The sequence shown here is derived from an EMBL/GenBank/DDBJ whole genome shotgun (WGS) entry which is preliminary data.</text>
</comment>
<dbReference type="AlphaFoldDB" id="A0A919AKZ4"/>
<dbReference type="Gene3D" id="1.10.760.10">
    <property type="entry name" value="Cytochrome c-like domain"/>
    <property type="match status" value="1"/>
</dbReference>
<keyword evidence="1" id="KW-0732">Signal</keyword>
<reference evidence="2" key="1">
    <citation type="journal article" date="2014" name="Int. J. Syst. Evol. Microbiol.">
        <title>Complete genome sequence of Corynebacterium casei LMG S-19264T (=DSM 44701T), isolated from a smear-ripened cheese.</title>
        <authorList>
            <consortium name="US DOE Joint Genome Institute (JGI-PGF)"/>
            <person name="Walter F."/>
            <person name="Albersmeier A."/>
            <person name="Kalinowski J."/>
            <person name="Ruckert C."/>
        </authorList>
    </citation>
    <scope>NUCLEOTIDE SEQUENCE</scope>
    <source>
        <strain evidence="2">KCTC 42590</strain>
    </source>
</reference>
<feature type="signal peptide" evidence="1">
    <location>
        <begin position="1"/>
        <end position="34"/>
    </location>
</feature>
<dbReference type="RefSeq" id="WP_191249583.1">
    <property type="nucleotide sequence ID" value="NZ_BNCI01000001.1"/>
</dbReference>
<dbReference type="Proteomes" id="UP000630923">
    <property type="component" value="Unassembled WGS sequence"/>
</dbReference>
<protein>
    <recommendedName>
        <fullName evidence="4">Cytochrome c domain-containing protein</fullName>
    </recommendedName>
</protein>
<evidence type="ECO:0008006" key="4">
    <source>
        <dbReference type="Google" id="ProtNLM"/>
    </source>
</evidence>
<accession>A0A919AKZ4</accession>
<dbReference type="GO" id="GO:0020037">
    <property type="term" value="F:heme binding"/>
    <property type="evidence" value="ECO:0007669"/>
    <property type="project" value="InterPro"/>
</dbReference>
<evidence type="ECO:0000313" key="2">
    <source>
        <dbReference type="EMBL" id="GHF10928.1"/>
    </source>
</evidence>